<dbReference type="PANTHER" id="PTHR20974:SF0">
    <property type="entry name" value="UPF0585 PROTEIN CG18661"/>
    <property type="match status" value="1"/>
</dbReference>
<feature type="region of interest" description="Disordered" evidence="1">
    <location>
        <begin position="1"/>
        <end position="20"/>
    </location>
</feature>
<dbReference type="EMBL" id="JAPNKE010000002">
    <property type="protein sequence ID" value="MCY1010738.1"/>
    <property type="molecule type" value="Genomic_DNA"/>
</dbReference>
<gene>
    <name evidence="2" type="ORF">OV079_35280</name>
</gene>
<reference evidence="2" key="1">
    <citation type="submission" date="2022-11" db="EMBL/GenBank/DDBJ databases">
        <title>Minimal conservation of predation-associated metabolite biosynthetic gene clusters underscores biosynthetic potential of Myxococcota including descriptions for ten novel species: Archangium lansinium sp. nov., Myxococcus landrumus sp. nov., Nannocystis bai.</title>
        <authorList>
            <person name="Ahearne A."/>
            <person name="Stevens C."/>
            <person name="Phillips K."/>
        </authorList>
    </citation>
    <scope>NUCLEOTIDE SEQUENCE</scope>
    <source>
        <strain evidence="2">Na p29</strain>
    </source>
</reference>
<accession>A0A9X3J253</accession>
<dbReference type="RefSeq" id="WP_267773817.1">
    <property type="nucleotide sequence ID" value="NZ_JAPNKE010000002.1"/>
</dbReference>
<organism evidence="2 3">
    <name type="scientific">Nannocystis pusilla</name>
    <dbReference type="NCBI Taxonomy" id="889268"/>
    <lineage>
        <taxon>Bacteria</taxon>
        <taxon>Pseudomonadati</taxon>
        <taxon>Myxococcota</taxon>
        <taxon>Polyangia</taxon>
        <taxon>Nannocystales</taxon>
        <taxon>Nannocystaceae</taxon>
        <taxon>Nannocystis</taxon>
    </lineage>
</organism>
<dbReference type="SUPFAM" id="SSF53335">
    <property type="entry name" value="S-adenosyl-L-methionine-dependent methyltransferases"/>
    <property type="match status" value="1"/>
</dbReference>
<dbReference type="PANTHER" id="PTHR20974">
    <property type="entry name" value="UPF0585 PROTEIN CG18661"/>
    <property type="match status" value="1"/>
</dbReference>
<feature type="compositionally biased region" description="Pro residues" evidence="1">
    <location>
        <begin position="1"/>
        <end position="10"/>
    </location>
</feature>
<dbReference type="Proteomes" id="UP001150924">
    <property type="component" value="Unassembled WGS sequence"/>
</dbReference>
<dbReference type="Gene3D" id="3.40.50.150">
    <property type="entry name" value="Vaccinia Virus protein VP39"/>
    <property type="match status" value="1"/>
</dbReference>
<dbReference type="Pfam" id="PF06080">
    <property type="entry name" value="DUF938"/>
    <property type="match status" value="1"/>
</dbReference>
<dbReference type="InterPro" id="IPR029063">
    <property type="entry name" value="SAM-dependent_MTases_sf"/>
</dbReference>
<name>A0A9X3J253_9BACT</name>
<evidence type="ECO:0000313" key="3">
    <source>
        <dbReference type="Proteomes" id="UP001150924"/>
    </source>
</evidence>
<dbReference type="InterPro" id="IPR010342">
    <property type="entry name" value="DUF938"/>
</dbReference>
<keyword evidence="3" id="KW-1185">Reference proteome</keyword>
<protein>
    <submittedName>
        <fullName evidence="2">DUF938 domain-containing protein</fullName>
    </submittedName>
</protein>
<comment type="caution">
    <text evidence="2">The sequence shown here is derived from an EMBL/GenBank/DDBJ whole genome shotgun (WGS) entry which is preliminary data.</text>
</comment>
<dbReference type="AlphaFoldDB" id="A0A9X3J253"/>
<sequence length="209" mass="22263">MQPHDPPPPQQSHARSSPAALRNRGVIAEVLARVLPAQGRVLEIASGTGEHAVYLAAAFPGVSWRPTDVDPEALASIAARVEGEGPPNLLRPLRLDVMEWPWPVTEAEAIVCINMIHIAPWSACEALMAGAGRVLAPDRPLYLYGAVKRGGQHTAPSNAAFDEGLRARDPAWGVRDEADVRAAAAAHGLALTELVAMPANNFSLVFRKS</sequence>
<evidence type="ECO:0000256" key="1">
    <source>
        <dbReference type="SAM" id="MobiDB-lite"/>
    </source>
</evidence>
<proteinExistence type="predicted"/>
<evidence type="ECO:0000313" key="2">
    <source>
        <dbReference type="EMBL" id="MCY1010738.1"/>
    </source>
</evidence>